<organism evidence="2 3">
    <name type="scientific">Cotesia glomerata</name>
    <name type="common">Lepidopteran parasitic wasp</name>
    <name type="synonym">Apanteles glomeratus</name>
    <dbReference type="NCBI Taxonomy" id="32391"/>
    <lineage>
        <taxon>Eukaryota</taxon>
        <taxon>Metazoa</taxon>
        <taxon>Ecdysozoa</taxon>
        <taxon>Arthropoda</taxon>
        <taxon>Hexapoda</taxon>
        <taxon>Insecta</taxon>
        <taxon>Pterygota</taxon>
        <taxon>Neoptera</taxon>
        <taxon>Endopterygota</taxon>
        <taxon>Hymenoptera</taxon>
        <taxon>Apocrita</taxon>
        <taxon>Ichneumonoidea</taxon>
        <taxon>Braconidae</taxon>
        <taxon>Microgastrinae</taxon>
        <taxon>Cotesia</taxon>
    </lineage>
</organism>
<reference evidence="2 3" key="1">
    <citation type="journal article" date="2021" name="J. Hered.">
        <title>A chromosome-level genome assembly of the parasitoid wasp, Cotesia glomerata (Hymenoptera: Braconidae).</title>
        <authorList>
            <person name="Pinto B.J."/>
            <person name="Weis J.J."/>
            <person name="Gamble T."/>
            <person name="Ode P.J."/>
            <person name="Paul R."/>
            <person name="Zaspel J.M."/>
        </authorList>
    </citation>
    <scope>NUCLEOTIDE SEQUENCE [LARGE SCALE GENOMIC DNA]</scope>
    <source>
        <strain evidence="2">CgM1</strain>
    </source>
</reference>
<name>A0AAV7J4B4_COTGL</name>
<protein>
    <recommendedName>
        <fullName evidence="4">Secreted protein</fullName>
    </recommendedName>
</protein>
<dbReference type="EMBL" id="JAHXZJ010000001">
    <property type="protein sequence ID" value="KAH0566627.1"/>
    <property type="molecule type" value="Genomic_DNA"/>
</dbReference>
<evidence type="ECO:0000256" key="1">
    <source>
        <dbReference type="SAM" id="SignalP"/>
    </source>
</evidence>
<feature type="chain" id="PRO_5043753660" description="Secreted protein" evidence="1">
    <location>
        <begin position="23"/>
        <end position="159"/>
    </location>
</feature>
<gene>
    <name evidence="2" type="ORF">KQX54_002635</name>
</gene>
<keyword evidence="3" id="KW-1185">Reference proteome</keyword>
<sequence length="159" mass="17555">MTRGGFFHLHLHLLLLLGPARREILLGRFRCWLLLRTRNELAATLTNDPASSYARYSDRATTGDHCVPAQALISIFPMYILSSPYPPASEELQPQLLALFLSRLLARPRKNSPADSAMILSRCVSAGLCVYNANSRSGLQETKIVLVVPKRAAGEHSEG</sequence>
<feature type="signal peptide" evidence="1">
    <location>
        <begin position="1"/>
        <end position="22"/>
    </location>
</feature>
<evidence type="ECO:0000313" key="2">
    <source>
        <dbReference type="EMBL" id="KAH0566627.1"/>
    </source>
</evidence>
<proteinExistence type="predicted"/>
<comment type="caution">
    <text evidence="2">The sequence shown here is derived from an EMBL/GenBank/DDBJ whole genome shotgun (WGS) entry which is preliminary data.</text>
</comment>
<keyword evidence="1" id="KW-0732">Signal</keyword>
<evidence type="ECO:0000313" key="3">
    <source>
        <dbReference type="Proteomes" id="UP000826195"/>
    </source>
</evidence>
<accession>A0AAV7J4B4</accession>
<dbReference type="Proteomes" id="UP000826195">
    <property type="component" value="Unassembled WGS sequence"/>
</dbReference>
<evidence type="ECO:0008006" key="4">
    <source>
        <dbReference type="Google" id="ProtNLM"/>
    </source>
</evidence>
<dbReference type="AlphaFoldDB" id="A0AAV7J4B4"/>